<keyword evidence="4" id="KW-0560">Oxidoreductase</keyword>
<evidence type="ECO:0000256" key="3">
    <source>
        <dbReference type="ARBA" id="ARBA00022946"/>
    </source>
</evidence>
<dbReference type="AlphaFoldDB" id="A0ABD1E8T8"/>
<name>A0ABD1E8T8_HYPHA</name>
<evidence type="ECO:0000256" key="1">
    <source>
        <dbReference type="ARBA" id="ARBA00004173"/>
    </source>
</evidence>
<dbReference type="SUPFAM" id="SSF51735">
    <property type="entry name" value="NAD(P)-binding Rossmann-fold domains"/>
    <property type="match status" value="1"/>
</dbReference>
<dbReference type="Pfam" id="PF13602">
    <property type="entry name" value="ADH_zinc_N_2"/>
    <property type="match status" value="1"/>
</dbReference>
<evidence type="ECO:0000259" key="6">
    <source>
        <dbReference type="SMART" id="SM00829"/>
    </source>
</evidence>
<comment type="subcellular location">
    <subcellularLocation>
        <location evidence="1">Mitochondrion</location>
    </subcellularLocation>
</comment>
<dbReference type="PANTHER" id="PTHR11695:SF294">
    <property type="entry name" value="RETICULON-4-INTERACTING PROTEIN 1, MITOCHONDRIAL"/>
    <property type="match status" value="1"/>
</dbReference>
<evidence type="ECO:0000256" key="4">
    <source>
        <dbReference type="ARBA" id="ARBA00023002"/>
    </source>
</evidence>
<dbReference type="Gene3D" id="3.90.180.10">
    <property type="entry name" value="Medium-chain alcohol dehydrogenases, catalytic domain"/>
    <property type="match status" value="1"/>
</dbReference>
<dbReference type="InterPro" id="IPR036291">
    <property type="entry name" value="NAD(P)-bd_dom_sf"/>
</dbReference>
<dbReference type="FunFam" id="3.40.50.720:FF:000147">
    <property type="entry name" value="Reticulon-4-interacting protein 1 homolog, mitochondrial"/>
    <property type="match status" value="1"/>
</dbReference>
<comment type="similarity">
    <text evidence="2">Belongs to the zinc-containing alcohol dehydrogenase family. Quinone oxidoreductase subfamily.</text>
</comment>
<dbReference type="InterPro" id="IPR013154">
    <property type="entry name" value="ADH-like_N"/>
</dbReference>
<dbReference type="CDD" id="cd08248">
    <property type="entry name" value="RTN4I1"/>
    <property type="match status" value="1"/>
</dbReference>
<keyword evidence="3" id="KW-0809">Transit peptide</keyword>
<proteinExistence type="inferred from homology"/>
<gene>
    <name evidence="7" type="ORF">ABEB36_011726</name>
</gene>
<comment type="caution">
    <text evidence="7">The sequence shown here is derived from an EMBL/GenBank/DDBJ whole genome shotgun (WGS) entry which is preliminary data.</text>
</comment>
<dbReference type="GO" id="GO:0016491">
    <property type="term" value="F:oxidoreductase activity"/>
    <property type="evidence" value="ECO:0007669"/>
    <property type="project" value="UniProtKB-KW"/>
</dbReference>
<evidence type="ECO:0000256" key="5">
    <source>
        <dbReference type="ARBA" id="ARBA00023128"/>
    </source>
</evidence>
<dbReference type="Gene3D" id="3.40.50.720">
    <property type="entry name" value="NAD(P)-binding Rossmann-like Domain"/>
    <property type="match status" value="1"/>
</dbReference>
<dbReference type="Pfam" id="PF08240">
    <property type="entry name" value="ADH_N"/>
    <property type="match status" value="1"/>
</dbReference>
<dbReference type="SMART" id="SM00829">
    <property type="entry name" value="PKS_ER"/>
    <property type="match status" value="1"/>
</dbReference>
<keyword evidence="8" id="KW-1185">Reference proteome</keyword>
<dbReference type="EMBL" id="JBDJPC010000009">
    <property type="protein sequence ID" value="KAL1491073.1"/>
    <property type="molecule type" value="Genomic_DNA"/>
</dbReference>
<dbReference type="InterPro" id="IPR050700">
    <property type="entry name" value="YIM1/Zinc_Alcohol_DH_Fams"/>
</dbReference>
<sequence length="360" mass="40035">MIRTFCQRAAPLKNSRKMLAWTIHSYGDIDELQLAETRIPIIQSPDEVLVEVKAASLNPIDSFMLGGYGRKSFEILRNFEIEFPLILGRDFAGTVINKGHLVKNVNIGDEVYGFSPIHRQGTFAQTVLTSKNYILPKPHNLTYEECASTVYSSITAWSALYLCGNMFCRQNKGLRVLVLGASGGVGCAAVQLLKSEGCVVYATCSSDALDQVTSLGADVVFDRNHPEFVKNVLEEGKFHIILDAANVGMDNIPSNWQYETYITLNSPLLINNDKYGVCGGLFTSAQNLIEANIKRMGAGKTVKWGYFVPSRTGFELVHDLICQEKLKPVIQERFVFKDLPRAMEQLRKGHARGKIVVGFE</sequence>
<dbReference type="InterPro" id="IPR020843">
    <property type="entry name" value="ER"/>
</dbReference>
<dbReference type="InterPro" id="IPR037397">
    <property type="entry name" value="RTN4IP1"/>
</dbReference>
<feature type="domain" description="Enoyl reductase (ER)" evidence="6">
    <location>
        <begin position="27"/>
        <end position="357"/>
    </location>
</feature>
<dbReference type="GO" id="GO:0005739">
    <property type="term" value="C:mitochondrion"/>
    <property type="evidence" value="ECO:0007669"/>
    <property type="project" value="UniProtKB-SubCell"/>
</dbReference>
<reference evidence="7 8" key="1">
    <citation type="submission" date="2024-05" db="EMBL/GenBank/DDBJ databases">
        <title>Genetic variation in Jamaican populations of the coffee berry borer (Hypothenemus hampei).</title>
        <authorList>
            <person name="Errbii M."/>
            <person name="Myrie A."/>
        </authorList>
    </citation>
    <scope>NUCLEOTIDE SEQUENCE [LARGE SCALE GENOMIC DNA]</scope>
    <source>
        <strain evidence="7">JA-Hopewell-2020-01-JO</strain>
        <tissue evidence="7">Whole body</tissue>
    </source>
</reference>
<dbReference type="Proteomes" id="UP001566132">
    <property type="component" value="Unassembled WGS sequence"/>
</dbReference>
<evidence type="ECO:0000256" key="2">
    <source>
        <dbReference type="ARBA" id="ARBA00010371"/>
    </source>
</evidence>
<dbReference type="SUPFAM" id="SSF50129">
    <property type="entry name" value="GroES-like"/>
    <property type="match status" value="1"/>
</dbReference>
<evidence type="ECO:0000313" key="8">
    <source>
        <dbReference type="Proteomes" id="UP001566132"/>
    </source>
</evidence>
<protein>
    <recommendedName>
        <fullName evidence="6">Enoyl reductase (ER) domain-containing protein</fullName>
    </recommendedName>
</protein>
<keyword evidence="5" id="KW-0496">Mitochondrion</keyword>
<dbReference type="InterPro" id="IPR011032">
    <property type="entry name" value="GroES-like_sf"/>
</dbReference>
<dbReference type="PANTHER" id="PTHR11695">
    <property type="entry name" value="ALCOHOL DEHYDROGENASE RELATED"/>
    <property type="match status" value="1"/>
</dbReference>
<organism evidence="7 8">
    <name type="scientific">Hypothenemus hampei</name>
    <name type="common">Coffee berry borer</name>
    <dbReference type="NCBI Taxonomy" id="57062"/>
    <lineage>
        <taxon>Eukaryota</taxon>
        <taxon>Metazoa</taxon>
        <taxon>Ecdysozoa</taxon>
        <taxon>Arthropoda</taxon>
        <taxon>Hexapoda</taxon>
        <taxon>Insecta</taxon>
        <taxon>Pterygota</taxon>
        <taxon>Neoptera</taxon>
        <taxon>Endopterygota</taxon>
        <taxon>Coleoptera</taxon>
        <taxon>Polyphaga</taxon>
        <taxon>Cucujiformia</taxon>
        <taxon>Curculionidae</taxon>
        <taxon>Scolytinae</taxon>
        <taxon>Hypothenemus</taxon>
    </lineage>
</organism>
<evidence type="ECO:0000313" key="7">
    <source>
        <dbReference type="EMBL" id="KAL1491073.1"/>
    </source>
</evidence>
<accession>A0ABD1E8T8</accession>